<dbReference type="SMART" id="SM00184">
    <property type="entry name" value="RING"/>
    <property type="match status" value="1"/>
</dbReference>
<dbReference type="InterPro" id="IPR013083">
    <property type="entry name" value="Znf_RING/FYVE/PHD"/>
</dbReference>
<evidence type="ECO:0000313" key="8">
    <source>
        <dbReference type="Proteomes" id="UP001158576"/>
    </source>
</evidence>
<evidence type="ECO:0000256" key="1">
    <source>
        <dbReference type="ARBA" id="ARBA00022723"/>
    </source>
</evidence>
<dbReference type="Pfam" id="PF13920">
    <property type="entry name" value="zf-C3HC4_3"/>
    <property type="match status" value="1"/>
</dbReference>
<evidence type="ECO:0000256" key="2">
    <source>
        <dbReference type="ARBA" id="ARBA00022771"/>
    </source>
</evidence>
<name>A0ABN7SZ19_OIKDI</name>
<dbReference type="Proteomes" id="UP001158576">
    <property type="component" value="Chromosome 1"/>
</dbReference>
<dbReference type="SUPFAM" id="SSF57850">
    <property type="entry name" value="RING/U-box"/>
    <property type="match status" value="1"/>
</dbReference>
<keyword evidence="8" id="KW-1185">Reference proteome</keyword>
<proteinExistence type="predicted"/>
<keyword evidence="5" id="KW-0175">Coiled coil</keyword>
<keyword evidence="3" id="KW-0862">Zinc</keyword>
<organism evidence="7 8">
    <name type="scientific">Oikopleura dioica</name>
    <name type="common">Tunicate</name>
    <dbReference type="NCBI Taxonomy" id="34765"/>
    <lineage>
        <taxon>Eukaryota</taxon>
        <taxon>Metazoa</taxon>
        <taxon>Chordata</taxon>
        <taxon>Tunicata</taxon>
        <taxon>Appendicularia</taxon>
        <taxon>Copelata</taxon>
        <taxon>Oikopleuridae</taxon>
        <taxon>Oikopleura</taxon>
    </lineage>
</organism>
<dbReference type="InterPro" id="IPR001841">
    <property type="entry name" value="Znf_RING"/>
</dbReference>
<dbReference type="EMBL" id="OU015566">
    <property type="protein sequence ID" value="CAG5108325.1"/>
    <property type="molecule type" value="Genomic_DNA"/>
</dbReference>
<evidence type="ECO:0000259" key="6">
    <source>
        <dbReference type="PROSITE" id="PS50089"/>
    </source>
</evidence>
<dbReference type="PROSITE" id="PS50089">
    <property type="entry name" value="ZF_RING_2"/>
    <property type="match status" value="1"/>
</dbReference>
<evidence type="ECO:0000256" key="3">
    <source>
        <dbReference type="ARBA" id="ARBA00022833"/>
    </source>
</evidence>
<reference evidence="7 8" key="1">
    <citation type="submission" date="2021-04" db="EMBL/GenBank/DDBJ databases">
        <authorList>
            <person name="Bliznina A."/>
        </authorList>
    </citation>
    <scope>NUCLEOTIDE SEQUENCE [LARGE SCALE GENOMIC DNA]</scope>
</reference>
<keyword evidence="2 4" id="KW-0863">Zinc-finger</keyword>
<gene>
    <name evidence="7" type="ORF">OKIOD_LOCUS12507</name>
</gene>
<evidence type="ECO:0000313" key="7">
    <source>
        <dbReference type="EMBL" id="CAG5108325.1"/>
    </source>
</evidence>
<protein>
    <submittedName>
        <fullName evidence="7">Oidioi.mRNA.OKI2018_I69.chr1.g3742.t1.cds</fullName>
    </submittedName>
</protein>
<accession>A0ABN7SZ19</accession>
<evidence type="ECO:0000256" key="5">
    <source>
        <dbReference type="SAM" id="Coils"/>
    </source>
</evidence>
<dbReference type="Gene3D" id="3.30.40.10">
    <property type="entry name" value="Zinc/RING finger domain, C3HC4 (zinc finger)"/>
    <property type="match status" value="1"/>
</dbReference>
<feature type="domain" description="RING-type" evidence="6">
    <location>
        <begin position="198"/>
        <end position="238"/>
    </location>
</feature>
<keyword evidence="1" id="KW-0479">Metal-binding</keyword>
<feature type="coiled-coil region" evidence="5">
    <location>
        <begin position="111"/>
        <end position="159"/>
    </location>
</feature>
<sequence>MKKISAGVFVRDDLVVDYGSIGKCDLCEKAHGSTTDLFGERYCTICAYKQYPENKTAVFVKTDAKFKCPAGCGANNLSYEELQIGSCCTKAANKTYSTFRYESVAIVNGIYEEAREEEEAAEKNAATSNEEVELAKKALAKAEEKAKNAEDELGKKKAWRKKVQKRSVVLTKHAMKEDNSDLVNSEDDNNESKEKPKCKVCFENYSEDRPEAAIFPCGHKACFICLSSLPQKTCPTCRAAFTADKILKLYE</sequence>
<evidence type="ECO:0000256" key="4">
    <source>
        <dbReference type="PROSITE-ProRule" id="PRU00175"/>
    </source>
</evidence>